<evidence type="ECO:0000313" key="1">
    <source>
        <dbReference type="EMBL" id="GAA5511391.1"/>
    </source>
</evidence>
<reference evidence="1 2" key="1">
    <citation type="submission" date="2024-02" db="EMBL/GenBank/DDBJ databases">
        <title>Deinococcus carri NBRC 110142.</title>
        <authorList>
            <person name="Ichikawa N."/>
            <person name="Katano-Makiyama Y."/>
            <person name="Hidaka K."/>
        </authorList>
    </citation>
    <scope>NUCLEOTIDE SEQUENCE [LARGE SCALE GENOMIC DNA]</scope>
    <source>
        <strain evidence="1 2">NBRC 110142</strain>
    </source>
</reference>
<name>A0ABP9W2R2_9DEIO</name>
<gene>
    <name evidence="1" type="ORF">Dcar01_00100</name>
</gene>
<protein>
    <submittedName>
        <fullName evidence="1">Uncharacterized protein</fullName>
    </submittedName>
</protein>
<organism evidence="1 2">
    <name type="scientific">Deinococcus carri</name>
    <dbReference type="NCBI Taxonomy" id="1211323"/>
    <lineage>
        <taxon>Bacteria</taxon>
        <taxon>Thermotogati</taxon>
        <taxon>Deinococcota</taxon>
        <taxon>Deinococci</taxon>
        <taxon>Deinococcales</taxon>
        <taxon>Deinococcaceae</taxon>
        <taxon>Deinococcus</taxon>
    </lineage>
</organism>
<keyword evidence="2" id="KW-1185">Reference proteome</keyword>
<dbReference type="Proteomes" id="UP001401887">
    <property type="component" value="Unassembled WGS sequence"/>
</dbReference>
<sequence>MSRPSRPAPWLGPEDGRVDPSAPGVLRPLLERAAGLATLAEGEALPAARLAAQLGEADLARALLARSGGLLDSAEAARLLAEPLPAALLRAARNDLPPAPPALALAPGEREMFVRGLAAWLLRGAGTGGPRVALPPAPAGVPPLPAGLSVLPALPAPERWRWGIERALASAQEQGQDHLTLACASWSTQQEALRSLRERYGAEAVGDEDSPITVLTLEDAVRLLSAAWTWDLPRFARLLSGPLLLDGLHTLVPDLLGVVTDLLADASRVFGWTVLGLPGVGRDWPAAFQPLPAPPTSALPSASAGTPGQPCQVVCPPQPRDLHALARAVAAQPGDRLVMLPSRASAARLAGLLPGSTLLSSSLCPVHLAAQVEALSERRRRGEPVLVVATTLPPPLLGTFGHLWHLLAPLPHLAEALSLCQGTLHVVSLLDVATPVAWGEQVELTRALLAAGRPLGDPATQRDYYRQVAERRGQALRQSGLAHERQALNYATLASELVPRPGTSVPVFVPYDEAARQLIAELHEARVFAGPALRYAAWLTPSEAARAVRRGQAESLGWALLWRAPYDPQYGLASELVAQARLSEQG</sequence>
<accession>A0ABP9W2R2</accession>
<dbReference type="EMBL" id="BAABRP010000001">
    <property type="protein sequence ID" value="GAA5511391.1"/>
    <property type="molecule type" value="Genomic_DNA"/>
</dbReference>
<dbReference type="RefSeq" id="WP_345459261.1">
    <property type="nucleotide sequence ID" value="NZ_BAABRP010000001.1"/>
</dbReference>
<comment type="caution">
    <text evidence="1">The sequence shown here is derived from an EMBL/GenBank/DDBJ whole genome shotgun (WGS) entry which is preliminary data.</text>
</comment>
<evidence type="ECO:0000313" key="2">
    <source>
        <dbReference type="Proteomes" id="UP001401887"/>
    </source>
</evidence>
<proteinExistence type="predicted"/>